<dbReference type="Gene3D" id="3.10.290.10">
    <property type="entry name" value="RNA-binding S4 domain"/>
    <property type="match status" value="1"/>
</dbReference>
<dbReference type="AlphaFoldDB" id="A0A835K123"/>
<evidence type="ECO:0000313" key="10">
    <source>
        <dbReference type="Proteomes" id="UP000657918"/>
    </source>
</evidence>
<keyword evidence="3" id="KW-0694">RNA-binding</keyword>
<dbReference type="InterPro" id="IPR000876">
    <property type="entry name" value="Ribosomal_eS4"/>
</dbReference>
<comment type="similarity">
    <text evidence="1">Belongs to the eukaryotic ribosomal protein eS4 family.</text>
</comment>
<dbReference type="FunFam" id="2.30.30.30:FF:000005">
    <property type="entry name" value="40S ribosomal protein S4"/>
    <property type="match status" value="1"/>
</dbReference>
<dbReference type="Gene3D" id="2.40.50.740">
    <property type="match status" value="1"/>
</dbReference>
<dbReference type="InterPro" id="IPR013843">
    <property type="entry name" value="Ribosomal_eS4_N"/>
</dbReference>
<dbReference type="SMART" id="SM00739">
    <property type="entry name" value="KOW"/>
    <property type="match status" value="1"/>
</dbReference>
<proteinExistence type="inferred from homology"/>
<evidence type="ECO:0008006" key="11">
    <source>
        <dbReference type="Google" id="ProtNLM"/>
    </source>
</evidence>
<dbReference type="GO" id="GO:0019843">
    <property type="term" value="F:rRNA binding"/>
    <property type="evidence" value="ECO:0007669"/>
    <property type="project" value="UniProtKB-KW"/>
</dbReference>
<accession>A0A835K123</accession>
<dbReference type="CDD" id="cd06087">
    <property type="entry name" value="KOW_RPS4"/>
    <property type="match status" value="1"/>
</dbReference>
<dbReference type="GO" id="GO:0022627">
    <property type="term" value="C:cytosolic small ribosomal subunit"/>
    <property type="evidence" value="ECO:0007669"/>
    <property type="project" value="TreeGrafter"/>
</dbReference>
<evidence type="ECO:0000256" key="1">
    <source>
        <dbReference type="ARBA" id="ARBA00007500"/>
    </source>
</evidence>
<evidence type="ECO:0000259" key="8">
    <source>
        <dbReference type="SMART" id="SM00739"/>
    </source>
</evidence>
<name>A0A835K123_9ROSI</name>
<evidence type="ECO:0000256" key="6">
    <source>
        <dbReference type="SAM" id="MobiDB-lite"/>
    </source>
</evidence>
<dbReference type="OrthoDB" id="968941at2759"/>
<dbReference type="InterPro" id="IPR005824">
    <property type="entry name" value="KOW"/>
</dbReference>
<dbReference type="FunFam" id="3.10.290.10:FF:000002">
    <property type="entry name" value="40S ribosomal protein S4"/>
    <property type="match status" value="1"/>
</dbReference>
<dbReference type="Pfam" id="PF16121">
    <property type="entry name" value="40S_S4_C"/>
    <property type="match status" value="1"/>
</dbReference>
<reference evidence="9 10" key="1">
    <citation type="submission" date="2020-10" db="EMBL/GenBank/DDBJ databases">
        <title>Plant Genome Project.</title>
        <authorList>
            <person name="Zhang R.-G."/>
        </authorList>
    </citation>
    <scope>NUCLEOTIDE SEQUENCE [LARGE SCALE GENOMIC DNA]</scope>
    <source>
        <strain evidence="9">FAFU-HL-1</strain>
        <tissue evidence="9">Leaf</tissue>
    </source>
</reference>
<dbReference type="InterPro" id="IPR036986">
    <property type="entry name" value="S4_RNA-bd_sf"/>
</dbReference>
<dbReference type="GO" id="GO:0003735">
    <property type="term" value="F:structural constituent of ribosome"/>
    <property type="evidence" value="ECO:0007669"/>
    <property type="project" value="InterPro"/>
</dbReference>
<feature type="domain" description="RNA-binding S4" evidence="7">
    <location>
        <begin position="210"/>
        <end position="274"/>
    </location>
</feature>
<evidence type="ECO:0000313" key="9">
    <source>
        <dbReference type="EMBL" id="KAF9680064.1"/>
    </source>
</evidence>
<evidence type="ECO:0000256" key="4">
    <source>
        <dbReference type="ARBA" id="ARBA00022980"/>
    </source>
</evidence>
<dbReference type="PROSITE" id="PS00528">
    <property type="entry name" value="RIBOSOMAL_S4E"/>
    <property type="match status" value="1"/>
</dbReference>
<dbReference type="SMART" id="SM00363">
    <property type="entry name" value="S4"/>
    <property type="match status" value="1"/>
</dbReference>
<evidence type="ECO:0000256" key="5">
    <source>
        <dbReference type="ARBA" id="ARBA00023274"/>
    </source>
</evidence>
<gene>
    <name evidence="9" type="ORF">SADUNF_Sadunf06G0081100</name>
</gene>
<organism evidence="9 10">
    <name type="scientific">Salix dunnii</name>
    <dbReference type="NCBI Taxonomy" id="1413687"/>
    <lineage>
        <taxon>Eukaryota</taxon>
        <taxon>Viridiplantae</taxon>
        <taxon>Streptophyta</taxon>
        <taxon>Embryophyta</taxon>
        <taxon>Tracheophyta</taxon>
        <taxon>Spermatophyta</taxon>
        <taxon>Magnoliopsida</taxon>
        <taxon>eudicotyledons</taxon>
        <taxon>Gunneridae</taxon>
        <taxon>Pentapetalae</taxon>
        <taxon>rosids</taxon>
        <taxon>fabids</taxon>
        <taxon>Malpighiales</taxon>
        <taxon>Salicaceae</taxon>
        <taxon>Saliceae</taxon>
        <taxon>Salix</taxon>
    </lineage>
</organism>
<dbReference type="InterPro" id="IPR002942">
    <property type="entry name" value="S4_RNA-bd"/>
</dbReference>
<sequence length="431" mass="48211">MEDGVTEAESLLHPKEEKNDEKGNHQDSGDDRPSGSFINYIFSNLVSRGEAEHREEEGKEEDNEEKGGGLLDNIISNLASPLSQKEGKEEQNEALHVRDGEGTSKDQVKKKPKITAVTDEANERVKAEEEGGGGIIDHIVSHFPTSLPELLDVCFYSGLTDLCSYDALQARGLKKHLKRLNAPKHWMLDKLGGAFAPKPSSGPHKSRECLPLILILRNRLKYALTYREVIAILMQRHILVDGKVRTDKTYPSGFMDVVSIPKTNESFRLLYDTKGRFRLHSLRDDEAKFKLCKVRSIQFGQKGIPYLNTYDGRTIRYPDPLIKANDTIKLDLESNKIVDFIKFDVGNVVMVTGGRNRGRVGVIKNREKHKGSFETIHVQDATGHEFATRLGNVFTIGKGTKPWISLPKGKGIKLSIIEEARKRQAASQTAA</sequence>
<evidence type="ECO:0000256" key="3">
    <source>
        <dbReference type="ARBA" id="ARBA00022884"/>
    </source>
</evidence>
<dbReference type="Proteomes" id="UP000657918">
    <property type="component" value="Unassembled WGS sequence"/>
</dbReference>
<feature type="region of interest" description="Disordered" evidence="6">
    <location>
        <begin position="1"/>
        <end position="112"/>
    </location>
</feature>
<protein>
    <recommendedName>
        <fullName evidence="11">40S ribosomal protein S4</fullName>
    </recommendedName>
</protein>
<keyword evidence="5" id="KW-0687">Ribonucleoprotein</keyword>
<dbReference type="InterPro" id="IPR014722">
    <property type="entry name" value="Rib_uL2_dom2"/>
</dbReference>
<dbReference type="HAMAP" id="MF_00485">
    <property type="entry name" value="Ribosomal_eS4"/>
    <property type="match status" value="1"/>
</dbReference>
<dbReference type="InterPro" id="IPR032277">
    <property type="entry name" value="Ribosomal_eS4_C"/>
</dbReference>
<dbReference type="InterPro" id="IPR018199">
    <property type="entry name" value="Ribosomal_eS4_N_CS"/>
</dbReference>
<dbReference type="EMBL" id="JADGMS010000006">
    <property type="protein sequence ID" value="KAF9680064.1"/>
    <property type="molecule type" value="Genomic_DNA"/>
</dbReference>
<feature type="compositionally biased region" description="Polar residues" evidence="6">
    <location>
        <begin position="74"/>
        <end position="83"/>
    </location>
</feature>
<dbReference type="InterPro" id="IPR038237">
    <property type="entry name" value="Ribosomal_eS4_central_sf"/>
</dbReference>
<dbReference type="PANTHER" id="PTHR11581">
    <property type="entry name" value="30S/40S RIBOSOMAL PROTEIN S4"/>
    <property type="match status" value="1"/>
</dbReference>
<dbReference type="Pfam" id="PF00467">
    <property type="entry name" value="KOW"/>
    <property type="match status" value="1"/>
</dbReference>
<feature type="domain" description="KOW" evidence="8">
    <location>
        <begin position="342"/>
        <end position="369"/>
    </location>
</feature>
<keyword evidence="10" id="KW-1185">Reference proteome</keyword>
<evidence type="ECO:0000259" key="7">
    <source>
        <dbReference type="SMART" id="SM00363"/>
    </source>
</evidence>
<dbReference type="CDD" id="cd00165">
    <property type="entry name" value="S4"/>
    <property type="match status" value="1"/>
</dbReference>
<dbReference type="Pfam" id="PF08071">
    <property type="entry name" value="RS4NT"/>
    <property type="match status" value="1"/>
</dbReference>
<keyword evidence="2" id="KW-0699">rRNA-binding</keyword>
<dbReference type="GO" id="GO:0006412">
    <property type="term" value="P:translation"/>
    <property type="evidence" value="ECO:0007669"/>
    <property type="project" value="InterPro"/>
</dbReference>
<feature type="compositionally biased region" description="Basic and acidic residues" evidence="6">
    <location>
        <begin position="85"/>
        <end position="109"/>
    </location>
</feature>
<dbReference type="InterPro" id="IPR041982">
    <property type="entry name" value="Ribosomal_eS4_KOW"/>
</dbReference>
<feature type="compositionally biased region" description="Basic and acidic residues" evidence="6">
    <location>
        <begin position="10"/>
        <end position="33"/>
    </location>
</feature>
<evidence type="ECO:0000256" key="2">
    <source>
        <dbReference type="ARBA" id="ARBA00022730"/>
    </source>
</evidence>
<dbReference type="PANTHER" id="PTHR11581:SF0">
    <property type="entry name" value="SMALL RIBOSOMAL SUBUNIT PROTEIN ES4"/>
    <property type="match status" value="1"/>
</dbReference>
<dbReference type="Pfam" id="PF00900">
    <property type="entry name" value="Ribosomal_S4e"/>
    <property type="match status" value="1"/>
</dbReference>
<dbReference type="FunFam" id="2.40.50.740:FF:000001">
    <property type="entry name" value="40S ribosomal protein S4"/>
    <property type="match status" value="1"/>
</dbReference>
<keyword evidence="4" id="KW-0689">Ribosomal protein</keyword>
<comment type="caution">
    <text evidence="9">The sequence shown here is derived from an EMBL/GenBank/DDBJ whole genome shotgun (WGS) entry which is preliminary data.</text>
</comment>
<dbReference type="InterPro" id="IPR013845">
    <property type="entry name" value="Ribosomal_eS4_central_region"/>
</dbReference>
<dbReference type="Gene3D" id="2.30.30.30">
    <property type="match status" value="1"/>
</dbReference>